<dbReference type="RefSeq" id="WP_160844678.1">
    <property type="nucleotide sequence ID" value="NZ_WVHT01000004.1"/>
</dbReference>
<dbReference type="AlphaFoldDB" id="A0A7K1YAY8"/>
<proteinExistence type="predicted"/>
<sequence>MKILTNILAAVAVATVMAASCKKDSGPSAQEGKPDQSAEKYPVSFTVNGFGLDLKDMGVNKNGATISGLKDQIHYLYYGVYRETYDEDHFELVHSISQDSLDKNFGTIKDSLPGGNYFIGFIASKDPTYRPGFVSGRGTIYTHPSFSFTTDFGTDVFYKGIKNFAVTSPSTNVQNVTLSRGVSKLGFKFLDEIPYNASKLVIRLYSEQNGFDLFDGEENWLAYRDWERLVTINLKDADKGKKGAQFCIFIYGNSFYENLSFTLYDRDGHVIASKVVAQNSSYKTNTEYIYSGYLMPQNNAVFKVTVNDTWDSPVNIGF</sequence>
<feature type="chain" id="PRO_5029849152" evidence="1">
    <location>
        <begin position="19"/>
        <end position="318"/>
    </location>
</feature>
<feature type="signal peptide" evidence="1">
    <location>
        <begin position="1"/>
        <end position="18"/>
    </location>
</feature>
<accession>A0A7K1YAY8</accession>
<comment type="caution">
    <text evidence="2">The sequence shown here is derived from an EMBL/GenBank/DDBJ whole genome shotgun (WGS) entry which is preliminary data.</text>
</comment>
<name>A0A7K1YAY8_9SPHI</name>
<evidence type="ECO:0000313" key="3">
    <source>
        <dbReference type="Proteomes" id="UP000466586"/>
    </source>
</evidence>
<dbReference type="PROSITE" id="PS51257">
    <property type="entry name" value="PROKAR_LIPOPROTEIN"/>
    <property type="match status" value="1"/>
</dbReference>
<dbReference type="Proteomes" id="UP000466586">
    <property type="component" value="Unassembled WGS sequence"/>
</dbReference>
<evidence type="ECO:0000256" key="1">
    <source>
        <dbReference type="SAM" id="SignalP"/>
    </source>
</evidence>
<dbReference type="EMBL" id="WVHT01000004">
    <property type="protein sequence ID" value="MXV51511.1"/>
    <property type="molecule type" value="Genomic_DNA"/>
</dbReference>
<protein>
    <submittedName>
        <fullName evidence="2">Uncharacterized protein</fullName>
    </submittedName>
</protein>
<organism evidence="2 3">
    <name type="scientific">Hufsiella arboris</name>
    <dbReference type="NCBI Taxonomy" id="2695275"/>
    <lineage>
        <taxon>Bacteria</taxon>
        <taxon>Pseudomonadati</taxon>
        <taxon>Bacteroidota</taxon>
        <taxon>Sphingobacteriia</taxon>
        <taxon>Sphingobacteriales</taxon>
        <taxon>Sphingobacteriaceae</taxon>
        <taxon>Hufsiella</taxon>
    </lineage>
</organism>
<keyword evidence="3" id="KW-1185">Reference proteome</keyword>
<gene>
    <name evidence="2" type="ORF">GS399_11065</name>
</gene>
<evidence type="ECO:0000313" key="2">
    <source>
        <dbReference type="EMBL" id="MXV51511.1"/>
    </source>
</evidence>
<keyword evidence="1" id="KW-0732">Signal</keyword>
<reference evidence="2 3" key="1">
    <citation type="submission" date="2019-11" db="EMBL/GenBank/DDBJ databases">
        <title>Pedobacter sp. HMF7647 Genome sequencing and assembly.</title>
        <authorList>
            <person name="Kang H."/>
            <person name="Kim H."/>
            <person name="Joh K."/>
        </authorList>
    </citation>
    <scope>NUCLEOTIDE SEQUENCE [LARGE SCALE GENOMIC DNA]</scope>
    <source>
        <strain evidence="2 3">HMF7647</strain>
    </source>
</reference>